<accession>A0AAV5U3P9</accession>
<sequence length="168" mass="19676">EMSTITCSNFLKKTHLSSYEDGRYLLAAHGPFIELYDIDEYLSVNFNAREYEPIKTRVFEVNNPQICKINNLRHVIAITSEYNMSKKKVTITACPVHRDVLLKGGIIDITCIRCEYYSQHHRCGLRLRRDLLIILQFLLFTETTLTHFRYSFDGNDIVYDVIAKFDLQ</sequence>
<evidence type="ECO:0000313" key="1">
    <source>
        <dbReference type="EMBL" id="GMT01248.1"/>
    </source>
</evidence>
<reference evidence="1" key="1">
    <citation type="submission" date="2023-10" db="EMBL/GenBank/DDBJ databases">
        <title>Genome assembly of Pristionchus species.</title>
        <authorList>
            <person name="Yoshida K."/>
            <person name="Sommer R.J."/>
        </authorList>
    </citation>
    <scope>NUCLEOTIDE SEQUENCE</scope>
    <source>
        <strain evidence="1">RS0144</strain>
    </source>
</reference>
<keyword evidence="2" id="KW-1185">Reference proteome</keyword>
<gene>
    <name evidence="1" type="ORF">PENTCL1PPCAC_23422</name>
</gene>
<dbReference type="Proteomes" id="UP001432027">
    <property type="component" value="Unassembled WGS sequence"/>
</dbReference>
<dbReference type="AlphaFoldDB" id="A0AAV5U3P9"/>
<protein>
    <submittedName>
        <fullName evidence="1">Uncharacterized protein</fullName>
    </submittedName>
</protein>
<dbReference type="EMBL" id="BTSX01000005">
    <property type="protein sequence ID" value="GMT01248.1"/>
    <property type="molecule type" value="Genomic_DNA"/>
</dbReference>
<feature type="non-terminal residue" evidence="1">
    <location>
        <position position="168"/>
    </location>
</feature>
<proteinExistence type="predicted"/>
<organism evidence="1 2">
    <name type="scientific">Pristionchus entomophagus</name>
    <dbReference type="NCBI Taxonomy" id="358040"/>
    <lineage>
        <taxon>Eukaryota</taxon>
        <taxon>Metazoa</taxon>
        <taxon>Ecdysozoa</taxon>
        <taxon>Nematoda</taxon>
        <taxon>Chromadorea</taxon>
        <taxon>Rhabditida</taxon>
        <taxon>Rhabditina</taxon>
        <taxon>Diplogasteromorpha</taxon>
        <taxon>Diplogasteroidea</taxon>
        <taxon>Neodiplogasteridae</taxon>
        <taxon>Pristionchus</taxon>
    </lineage>
</organism>
<comment type="caution">
    <text evidence="1">The sequence shown here is derived from an EMBL/GenBank/DDBJ whole genome shotgun (WGS) entry which is preliminary data.</text>
</comment>
<evidence type="ECO:0000313" key="2">
    <source>
        <dbReference type="Proteomes" id="UP001432027"/>
    </source>
</evidence>
<name>A0AAV5U3P9_9BILA</name>
<feature type="non-terminal residue" evidence="1">
    <location>
        <position position="1"/>
    </location>
</feature>